<gene>
    <name evidence="7" type="primary">fruK</name>
    <name evidence="7" type="ORF">HSEST_1814</name>
</gene>
<keyword evidence="5" id="KW-0067">ATP-binding</keyword>
<dbReference type="InterPro" id="IPR017583">
    <property type="entry name" value="Tagatose/fructose_Pkinase"/>
</dbReference>
<dbReference type="InterPro" id="IPR029056">
    <property type="entry name" value="Ribokinase-like"/>
</dbReference>
<dbReference type="PIRSF" id="PIRSF000535">
    <property type="entry name" value="1PFK/6PFK/LacC"/>
    <property type="match status" value="1"/>
</dbReference>
<evidence type="ECO:0000256" key="2">
    <source>
        <dbReference type="ARBA" id="ARBA00022679"/>
    </source>
</evidence>
<protein>
    <submittedName>
        <fullName evidence="7">Fructose-1-phosphate kinase or kinase (PfkB)</fullName>
    </submittedName>
</protein>
<dbReference type="PANTHER" id="PTHR46566:SF2">
    <property type="entry name" value="ATP-DEPENDENT 6-PHOSPHOFRUCTOKINASE ISOZYME 2"/>
    <property type="match status" value="1"/>
</dbReference>
<dbReference type="InterPro" id="IPR002173">
    <property type="entry name" value="Carboh/pur_kinase_PfkB_CS"/>
</dbReference>
<evidence type="ECO:0000256" key="1">
    <source>
        <dbReference type="ARBA" id="ARBA00010688"/>
    </source>
</evidence>
<keyword evidence="2" id="KW-0808">Transferase</keyword>
<evidence type="ECO:0000313" key="8">
    <source>
        <dbReference type="Proteomes" id="UP000663292"/>
    </source>
</evidence>
<keyword evidence="3" id="KW-0547">Nucleotide-binding</keyword>
<dbReference type="GeneID" id="68858448"/>
<evidence type="ECO:0000256" key="5">
    <source>
        <dbReference type="ARBA" id="ARBA00022840"/>
    </source>
</evidence>
<keyword evidence="8" id="KW-1185">Reference proteome</keyword>
<dbReference type="EMBL" id="CP064791">
    <property type="protein sequence ID" value="QSG15334.1"/>
    <property type="molecule type" value="Genomic_DNA"/>
</dbReference>
<dbReference type="PANTHER" id="PTHR46566">
    <property type="entry name" value="1-PHOSPHOFRUCTOKINASE-RELATED"/>
    <property type="match status" value="1"/>
</dbReference>
<sequence>MILTVTPNPAVDQTIEMEEPLEADAVQRSTGAHFDSGGNGINVSQFVTALGHETRATGIVGGFTGYFIKQDLKRFDVPIDFCEVDSAPTRMNTAILAPNHQYRLNQSGPEVDGEVVDELVAVLEEYDPSIVNIGGSLPPGMEPEDIDRLAGAGDWDTALDIHGDDMMALEGTYEYVKPNEIELEEATGIEVTDIDDCAEAARQLRGEGFERVIASLGSEGAMMVTPEETLYAPALDVEVVDTVGAGDSMFAAIMWAYEQGWDDERALRAGVATSAKVVGHSGTGVRQLDPTDLMDDVRVWTLKG</sequence>
<dbReference type="GO" id="GO:0005524">
    <property type="term" value="F:ATP binding"/>
    <property type="evidence" value="ECO:0007669"/>
    <property type="project" value="UniProtKB-KW"/>
</dbReference>
<evidence type="ECO:0000259" key="6">
    <source>
        <dbReference type="Pfam" id="PF00294"/>
    </source>
</evidence>
<dbReference type="GO" id="GO:0008443">
    <property type="term" value="F:phosphofructokinase activity"/>
    <property type="evidence" value="ECO:0007669"/>
    <property type="project" value="TreeGrafter"/>
</dbReference>
<proteinExistence type="inferred from homology"/>
<feature type="domain" description="Carbohydrate kinase PfkB" evidence="6">
    <location>
        <begin position="9"/>
        <end position="284"/>
    </location>
</feature>
<reference evidence="7 8" key="1">
    <citation type="submission" date="2020-11" db="EMBL/GenBank/DDBJ databases">
        <title>Carbohydrate-dependent, anaerobic sulfur respiration: A novel catabolism in halophilic archaea.</title>
        <authorList>
            <person name="Sorokin D.Y."/>
            <person name="Messina E."/>
            <person name="Smedile F."/>
            <person name="La Cono V."/>
            <person name="Hallsworth J.E."/>
            <person name="Yakimov M.M."/>
        </authorList>
    </citation>
    <scope>NUCLEOTIDE SEQUENCE [LARGE SCALE GENOMIC DNA]</scope>
    <source>
        <strain evidence="7 8">HSR-Est</strain>
    </source>
</reference>
<evidence type="ECO:0000313" key="7">
    <source>
        <dbReference type="EMBL" id="QSG15334.1"/>
    </source>
</evidence>
<dbReference type="NCBIfam" id="TIGR03168">
    <property type="entry name" value="1-PFK"/>
    <property type="match status" value="1"/>
</dbReference>
<dbReference type="AlphaFoldDB" id="A0A897NSC7"/>
<dbReference type="NCBIfam" id="NF041320">
    <property type="entry name" value="pfkB_Halo"/>
    <property type="match status" value="1"/>
</dbReference>
<organism evidence="7 8">
    <name type="scientific">Halapricum desulfuricans</name>
    <dbReference type="NCBI Taxonomy" id="2841257"/>
    <lineage>
        <taxon>Archaea</taxon>
        <taxon>Methanobacteriati</taxon>
        <taxon>Methanobacteriota</taxon>
        <taxon>Stenosarchaea group</taxon>
        <taxon>Halobacteria</taxon>
        <taxon>Halobacteriales</taxon>
        <taxon>Haloarculaceae</taxon>
        <taxon>Halapricum</taxon>
    </lineage>
</organism>
<dbReference type="GO" id="GO:0005829">
    <property type="term" value="C:cytosol"/>
    <property type="evidence" value="ECO:0007669"/>
    <property type="project" value="TreeGrafter"/>
</dbReference>
<comment type="similarity">
    <text evidence="1">Belongs to the carbohydrate kinase PfkB family.</text>
</comment>
<dbReference type="Pfam" id="PF00294">
    <property type="entry name" value="PfkB"/>
    <property type="match status" value="1"/>
</dbReference>
<dbReference type="PROSITE" id="PS00583">
    <property type="entry name" value="PFKB_KINASES_1"/>
    <property type="match status" value="1"/>
</dbReference>
<dbReference type="RefSeq" id="WP_229120609.1">
    <property type="nucleotide sequence ID" value="NZ_CP064791.1"/>
</dbReference>
<dbReference type="Gene3D" id="3.40.1190.20">
    <property type="match status" value="1"/>
</dbReference>
<dbReference type="InterPro" id="IPR054902">
    <property type="entry name" value="pfkB_Halo"/>
</dbReference>
<keyword evidence="4 7" id="KW-0418">Kinase</keyword>
<dbReference type="Proteomes" id="UP000663292">
    <property type="component" value="Chromosome"/>
</dbReference>
<name>A0A897NSC7_9EURY</name>
<dbReference type="CDD" id="cd01164">
    <property type="entry name" value="FruK_PfkB_like"/>
    <property type="match status" value="1"/>
</dbReference>
<evidence type="ECO:0000256" key="4">
    <source>
        <dbReference type="ARBA" id="ARBA00022777"/>
    </source>
</evidence>
<dbReference type="SUPFAM" id="SSF53613">
    <property type="entry name" value="Ribokinase-like"/>
    <property type="match status" value="1"/>
</dbReference>
<dbReference type="InterPro" id="IPR011611">
    <property type="entry name" value="PfkB_dom"/>
</dbReference>
<evidence type="ECO:0000256" key="3">
    <source>
        <dbReference type="ARBA" id="ARBA00022741"/>
    </source>
</evidence>
<dbReference type="PROSITE" id="PS00584">
    <property type="entry name" value="PFKB_KINASES_2"/>
    <property type="match status" value="1"/>
</dbReference>
<accession>A0A897NSC7</accession>